<dbReference type="EMBL" id="NXAO01000015">
    <property type="protein sequence ID" value="PHO16065.1"/>
    <property type="molecule type" value="Genomic_DNA"/>
</dbReference>
<dbReference type="RefSeq" id="WP_099310449.1">
    <property type="nucleotide sequence ID" value="NZ_CP032101.1"/>
</dbReference>
<accession>A0A347TN38</accession>
<organism evidence="1 4">
    <name type="scientific">Malaciobacter marinus</name>
    <dbReference type="NCBI Taxonomy" id="505249"/>
    <lineage>
        <taxon>Bacteria</taxon>
        <taxon>Pseudomonadati</taxon>
        <taxon>Campylobacterota</taxon>
        <taxon>Epsilonproteobacteria</taxon>
        <taxon>Campylobacterales</taxon>
        <taxon>Arcobacteraceae</taxon>
        <taxon>Malaciobacter</taxon>
    </lineage>
</organism>
<dbReference type="AlphaFoldDB" id="A0A347TN38"/>
<dbReference type="Pfam" id="PF11185">
    <property type="entry name" value="DUF2971"/>
    <property type="match status" value="1"/>
</dbReference>
<dbReference type="InterPro" id="IPR021352">
    <property type="entry name" value="DUF2971"/>
</dbReference>
<evidence type="ECO:0000313" key="4">
    <source>
        <dbReference type="Proteomes" id="UP000264693"/>
    </source>
</evidence>
<dbReference type="KEGG" id="amar:AMRN_2304"/>
<keyword evidence="3" id="KW-1185">Reference proteome</keyword>
<dbReference type="Proteomes" id="UP000264693">
    <property type="component" value="Chromosome"/>
</dbReference>
<evidence type="ECO:0000313" key="2">
    <source>
        <dbReference type="EMBL" id="PHO16065.1"/>
    </source>
</evidence>
<dbReference type="EMBL" id="CP032101">
    <property type="protein sequence ID" value="AXX88016.1"/>
    <property type="molecule type" value="Genomic_DNA"/>
</dbReference>
<gene>
    <name evidence="1" type="ORF">AMRN_2304</name>
    <name evidence="2" type="ORF">CPH92_03795</name>
</gene>
<name>A0A347TN38_9BACT</name>
<reference evidence="2" key="2">
    <citation type="submission" date="2017-09" db="EMBL/GenBank/DDBJ databases">
        <authorList>
            <person name="Perez-Cataluna A."/>
            <person name="Figueras M.J."/>
            <person name="Salas-Masso N."/>
        </authorList>
    </citation>
    <scope>NUCLEOTIDE SEQUENCE</scope>
    <source>
        <strain evidence="2">CECT 7727</strain>
    </source>
</reference>
<reference evidence="3" key="1">
    <citation type="submission" date="2017-09" db="EMBL/GenBank/DDBJ databases">
        <title>Arcobacter canalis sp. nov., a new species isolated from a water canal contaminated with urban sewage.</title>
        <authorList>
            <person name="Perez-Cataluna A."/>
            <person name="Salas-Masso N."/>
            <person name="Figueras M.J."/>
        </authorList>
    </citation>
    <scope>NUCLEOTIDE SEQUENCE [LARGE SCALE GENOMIC DNA]</scope>
    <source>
        <strain evidence="3">CECT 7727</strain>
    </source>
</reference>
<proteinExistence type="predicted"/>
<evidence type="ECO:0000313" key="1">
    <source>
        <dbReference type="EMBL" id="AXX88016.1"/>
    </source>
</evidence>
<protein>
    <submittedName>
        <fullName evidence="1">DUF2971 domain-containing protein</fullName>
    </submittedName>
</protein>
<reference evidence="1 4" key="3">
    <citation type="submission" date="2018-08" db="EMBL/GenBank/DDBJ databases">
        <title>Complete genome of the Arcobacter marinus type strain JCM 15502.</title>
        <authorList>
            <person name="Miller W.G."/>
            <person name="Yee E."/>
            <person name="Huynh S."/>
            <person name="Parker C.T."/>
        </authorList>
    </citation>
    <scope>NUCLEOTIDE SEQUENCE [LARGE SCALE GENOMIC DNA]</scope>
    <source>
        <strain evidence="1 4">JCM 15502</strain>
    </source>
</reference>
<dbReference type="Proteomes" id="UP000224740">
    <property type="component" value="Unassembled WGS sequence"/>
</dbReference>
<sequence length="272" mass="32343">MNNVIYHYCNIDSFKAIIQNKTLWLSSIYNLNDYKEIHWIKDKVSNRIKELTTKHNFKKYELFEEMYLIQHPLVYVASFSQGQDLLSQWRAYANDGKGIAIGFNSEYFDYTNNIKISKVLYSEEEQNRQIEEILDSIENFDNSIIKTDFDCFKKICQETITKINNLAAKSKSELFKEEQEVRVIHNPIITNDRKNSRYNFENSISNMKFRTCHDNIIPYFELKFDKNKDDISPIVEIIKGPKNRAIDKEIRMFMSINGFHDMKIKKSNASYR</sequence>
<evidence type="ECO:0000313" key="3">
    <source>
        <dbReference type="Proteomes" id="UP000224740"/>
    </source>
</evidence>